<comment type="caution">
    <text evidence="2">The sequence shown here is derived from an EMBL/GenBank/DDBJ whole genome shotgun (WGS) entry which is preliminary data.</text>
</comment>
<reference evidence="2 3" key="1">
    <citation type="journal article" date="2018" name="Sci. Rep.">
        <title>Genomic signatures of local adaptation to the degree of environmental predictability in rotifers.</title>
        <authorList>
            <person name="Franch-Gras L."/>
            <person name="Hahn C."/>
            <person name="Garcia-Roger E.M."/>
            <person name="Carmona M.J."/>
            <person name="Serra M."/>
            <person name="Gomez A."/>
        </authorList>
    </citation>
    <scope>NUCLEOTIDE SEQUENCE [LARGE SCALE GENOMIC DNA]</scope>
    <source>
        <strain evidence="2">HYR1</strain>
    </source>
</reference>
<evidence type="ECO:0000256" key="1">
    <source>
        <dbReference type="SAM" id="MobiDB-lite"/>
    </source>
</evidence>
<feature type="non-terminal residue" evidence="2">
    <location>
        <position position="1"/>
    </location>
</feature>
<evidence type="ECO:0000313" key="3">
    <source>
        <dbReference type="Proteomes" id="UP000276133"/>
    </source>
</evidence>
<organism evidence="2 3">
    <name type="scientific">Brachionus plicatilis</name>
    <name type="common">Marine rotifer</name>
    <name type="synonym">Brachionus muelleri</name>
    <dbReference type="NCBI Taxonomy" id="10195"/>
    <lineage>
        <taxon>Eukaryota</taxon>
        <taxon>Metazoa</taxon>
        <taxon>Spiralia</taxon>
        <taxon>Gnathifera</taxon>
        <taxon>Rotifera</taxon>
        <taxon>Eurotatoria</taxon>
        <taxon>Monogononta</taxon>
        <taxon>Pseudotrocha</taxon>
        <taxon>Ploima</taxon>
        <taxon>Brachionidae</taxon>
        <taxon>Brachionus</taxon>
    </lineage>
</organism>
<dbReference type="AlphaFoldDB" id="A0A3M7RT24"/>
<feature type="compositionally biased region" description="Basic and acidic residues" evidence="1">
    <location>
        <begin position="33"/>
        <end position="44"/>
    </location>
</feature>
<keyword evidence="3" id="KW-1185">Reference proteome</keyword>
<gene>
    <name evidence="2" type="ORF">BpHYR1_039554</name>
</gene>
<feature type="region of interest" description="Disordered" evidence="1">
    <location>
        <begin position="33"/>
        <end position="55"/>
    </location>
</feature>
<protein>
    <submittedName>
        <fullName evidence="2">Uncharacterized protein</fullName>
    </submittedName>
</protein>
<sequence length="107" mass="12363">LDKNEHRDELITRCSSTNKTIYPLKEIDTIRISKSNKESPDVSKPKKRTRTTAANKCQQPILKTQCLIKNKETNIFIEFVNTSYSIHARNSPEDGRILPTDILFLLF</sequence>
<evidence type="ECO:0000313" key="2">
    <source>
        <dbReference type="EMBL" id="RNA26652.1"/>
    </source>
</evidence>
<accession>A0A3M7RT24</accession>
<proteinExistence type="predicted"/>
<dbReference type="Proteomes" id="UP000276133">
    <property type="component" value="Unassembled WGS sequence"/>
</dbReference>
<name>A0A3M7RT24_BRAPC</name>
<dbReference type="EMBL" id="REGN01002697">
    <property type="protein sequence ID" value="RNA26652.1"/>
    <property type="molecule type" value="Genomic_DNA"/>
</dbReference>